<protein>
    <submittedName>
        <fullName evidence="3">Transmembrane protein</fullName>
    </submittedName>
</protein>
<feature type="transmembrane region" description="Helical" evidence="1">
    <location>
        <begin position="148"/>
        <end position="168"/>
    </location>
</feature>
<dbReference type="AlphaFoldDB" id="A0A914W0C5"/>
<keyword evidence="2" id="KW-1185">Reference proteome</keyword>
<evidence type="ECO:0000256" key="1">
    <source>
        <dbReference type="SAM" id="Phobius"/>
    </source>
</evidence>
<keyword evidence="1" id="KW-0812">Transmembrane</keyword>
<keyword evidence="1" id="KW-0472">Membrane</keyword>
<accession>A0A914W0C5</accession>
<keyword evidence="1" id="KW-1133">Transmembrane helix</keyword>
<dbReference type="Proteomes" id="UP000887566">
    <property type="component" value="Unplaced"/>
</dbReference>
<organism evidence="2 3">
    <name type="scientific">Plectus sambesii</name>
    <dbReference type="NCBI Taxonomy" id="2011161"/>
    <lineage>
        <taxon>Eukaryota</taxon>
        <taxon>Metazoa</taxon>
        <taxon>Ecdysozoa</taxon>
        <taxon>Nematoda</taxon>
        <taxon>Chromadorea</taxon>
        <taxon>Plectida</taxon>
        <taxon>Plectina</taxon>
        <taxon>Plectoidea</taxon>
        <taxon>Plectidae</taxon>
        <taxon>Plectus</taxon>
    </lineage>
</organism>
<feature type="transmembrane region" description="Helical" evidence="1">
    <location>
        <begin position="232"/>
        <end position="255"/>
    </location>
</feature>
<evidence type="ECO:0000313" key="3">
    <source>
        <dbReference type="WBParaSite" id="PSAMB.scaffold2762size21434.g19125.t1"/>
    </source>
</evidence>
<sequence>MQDVVCCLLQLGSGRGRLSVATLSQDADDVDLAKSVYSECAPGRFCAAPIERRLTRQVGQLGPSLVSSNWISQVCWRRAQCVRVTRRRAEASLATCTRSAGERQTSGRLLPPHTCHRRRRRALRRRPTLSPDSIADCSIRIAPSMRCLIRLLLLLLSSAAFFLLQLQVTTVDALPVDVLANDDEDTLFDKKTFGGPADSISVFCLLKLCPQESFYYYYDCCEDGCCKRAHFWVLPAAIAGGMFFVGILLGACFLCRS</sequence>
<evidence type="ECO:0000313" key="2">
    <source>
        <dbReference type="Proteomes" id="UP000887566"/>
    </source>
</evidence>
<dbReference type="WBParaSite" id="PSAMB.scaffold2762size21434.g19125.t1">
    <property type="protein sequence ID" value="PSAMB.scaffold2762size21434.g19125.t1"/>
    <property type="gene ID" value="PSAMB.scaffold2762size21434.g19125"/>
</dbReference>
<proteinExistence type="predicted"/>
<reference evidence="3" key="1">
    <citation type="submission" date="2022-11" db="UniProtKB">
        <authorList>
            <consortium name="WormBaseParasite"/>
        </authorList>
    </citation>
    <scope>IDENTIFICATION</scope>
</reference>
<name>A0A914W0C5_9BILA</name>